<gene>
    <name evidence="1" type="ORF">H310_11312</name>
</gene>
<organism evidence="1">
    <name type="scientific">Aphanomyces invadans</name>
    <dbReference type="NCBI Taxonomy" id="157072"/>
    <lineage>
        <taxon>Eukaryota</taxon>
        <taxon>Sar</taxon>
        <taxon>Stramenopiles</taxon>
        <taxon>Oomycota</taxon>
        <taxon>Saprolegniomycetes</taxon>
        <taxon>Saprolegniales</taxon>
        <taxon>Verrucalvaceae</taxon>
        <taxon>Aphanomyces</taxon>
    </lineage>
</organism>
<dbReference type="VEuPathDB" id="FungiDB:H310_11312"/>
<proteinExistence type="predicted"/>
<dbReference type="GeneID" id="20088362"/>
<evidence type="ECO:0000313" key="1">
    <source>
        <dbReference type="EMBL" id="ETV95442.1"/>
    </source>
</evidence>
<protein>
    <submittedName>
        <fullName evidence="1">Uncharacterized protein</fullName>
    </submittedName>
</protein>
<accession>A0A024TQ51</accession>
<name>A0A024TQ51_9STRA</name>
<dbReference type="AlphaFoldDB" id="A0A024TQ51"/>
<dbReference type="RefSeq" id="XP_008876143.1">
    <property type="nucleotide sequence ID" value="XM_008877921.1"/>
</dbReference>
<dbReference type="OrthoDB" id="113983at2759"/>
<sequence length="82" mass="9642">MLKKLIKPALLFDLSMRDVDPGLVGFWSQYRQEWVVKEESQAIVKIIQDAIKSASLYRVVAEQIALPRNKPLKKDVYRFVHW</sequence>
<dbReference type="EMBL" id="KI913981">
    <property type="protein sequence ID" value="ETV95442.1"/>
    <property type="molecule type" value="Genomic_DNA"/>
</dbReference>
<reference evidence="1" key="1">
    <citation type="submission" date="2013-12" db="EMBL/GenBank/DDBJ databases">
        <title>The Genome Sequence of Aphanomyces invadans NJM9701.</title>
        <authorList>
            <consortium name="The Broad Institute Genomics Platform"/>
            <person name="Russ C."/>
            <person name="Tyler B."/>
            <person name="van West P."/>
            <person name="Dieguez-Uribeondo J."/>
            <person name="Young S.K."/>
            <person name="Zeng Q."/>
            <person name="Gargeya S."/>
            <person name="Fitzgerald M."/>
            <person name="Abouelleil A."/>
            <person name="Alvarado L."/>
            <person name="Chapman S.B."/>
            <person name="Gainer-Dewar J."/>
            <person name="Goldberg J."/>
            <person name="Griggs A."/>
            <person name="Gujja S."/>
            <person name="Hansen M."/>
            <person name="Howarth C."/>
            <person name="Imamovic A."/>
            <person name="Ireland A."/>
            <person name="Larimer J."/>
            <person name="McCowan C."/>
            <person name="Murphy C."/>
            <person name="Pearson M."/>
            <person name="Poon T.W."/>
            <person name="Priest M."/>
            <person name="Roberts A."/>
            <person name="Saif S."/>
            <person name="Shea T."/>
            <person name="Sykes S."/>
            <person name="Wortman J."/>
            <person name="Nusbaum C."/>
            <person name="Birren B."/>
        </authorList>
    </citation>
    <scope>NUCLEOTIDE SEQUENCE [LARGE SCALE GENOMIC DNA]</scope>
    <source>
        <strain evidence="1">NJM9701</strain>
    </source>
</reference>